<evidence type="ECO:0000256" key="2">
    <source>
        <dbReference type="ARBA" id="ARBA00022475"/>
    </source>
</evidence>
<keyword evidence="2" id="KW-1003">Cell membrane</keyword>
<dbReference type="InterPro" id="IPR007895">
    <property type="entry name" value="MASE1"/>
</dbReference>
<dbReference type="GO" id="GO:0005886">
    <property type="term" value="C:plasma membrane"/>
    <property type="evidence" value="ECO:0007669"/>
    <property type="project" value="UniProtKB-SubCell"/>
</dbReference>
<evidence type="ECO:0000256" key="5">
    <source>
        <dbReference type="ARBA" id="ARBA00023136"/>
    </source>
</evidence>
<keyword evidence="5 6" id="KW-0472">Membrane</keyword>
<comment type="subcellular location">
    <subcellularLocation>
        <location evidence="1">Cell membrane</location>
        <topology evidence="1">Multi-pass membrane protein</topology>
    </subcellularLocation>
</comment>
<evidence type="ECO:0000256" key="1">
    <source>
        <dbReference type="ARBA" id="ARBA00004651"/>
    </source>
</evidence>
<feature type="transmembrane region" description="Helical" evidence="6">
    <location>
        <begin position="32"/>
        <end position="48"/>
    </location>
</feature>
<evidence type="ECO:0000256" key="4">
    <source>
        <dbReference type="ARBA" id="ARBA00022989"/>
    </source>
</evidence>
<dbReference type="AlphaFoldDB" id="A0A1H6RX73"/>
<keyword evidence="4 6" id="KW-1133">Transmembrane helix</keyword>
<keyword evidence="8" id="KW-0808">Transferase</keyword>
<dbReference type="InterPro" id="IPR036890">
    <property type="entry name" value="HATPase_C_sf"/>
</dbReference>
<evidence type="ECO:0000259" key="7">
    <source>
        <dbReference type="Pfam" id="PF05231"/>
    </source>
</evidence>
<organism evidence="8 9">
    <name type="scientific">Frateuria terrea</name>
    <dbReference type="NCBI Taxonomy" id="529704"/>
    <lineage>
        <taxon>Bacteria</taxon>
        <taxon>Pseudomonadati</taxon>
        <taxon>Pseudomonadota</taxon>
        <taxon>Gammaproteobacteria</taxon>
        <taxon>Lysobacterales</taxon>
        <taxon>Rhodanobacteraceae</taxon>
        <taxon>Frateuria</taxon>
    </lineage>
</organism>
<dbReference type="EMBL" id="FNYC01000002">
    <property type="protein sequence ID" value="SEI60363.1"/>
    <property type="molecule type" value="Genomic_DNA"/>
</dbReference>
<keyword evidence="3 6" id="KW-0812">Transmembrane</keyword>
<feature type="transmembrane region" description="Helical" evidence="6">
    <location>
        <begin position="116"/>
        <end position="142"/>
    </location>
</feature>
<evidence type="ECO:0000313" key="8">
    <source>
        <dbReference type="EMBL" id="SEI60363.1"/>
    </source>
</evidence>
<keyword evidence="9" id="KW-1185">Reference proteome</keyword>
<feature type="transmembrane region" description="Helical" evidence="6">
    <location>
        <begin position="243"/>
        <end position="261"/>
    </location>
</feature>
<evidence type="ECO:0000256" key="3">
    <source>
        <dbReference type="ARBA" id="ARBA00022692"/>
    </source>
</evidence>
<protein>
    <submittedName>
        <fullName evidence="8">Signal transduction histidine kinase, glucose-6-phosphate specific</fullName>
    </submittedName>
</protein>
<feature type="transmembrane region" description="Helical" evidence="6">
    <location>
        <begin position="193"/>
        <end position="213"/>
    </location>
</feature>
<dbReference type="OrthoDB" id="5929525at2"/>
<dbReference type="Proteomes" id="UP000199420">
    <property type="component" value="Unassembled WGS sequence"/>
</dbReference>
<reference evidence="8 9" key="1">
    <citation type="submission" date="2016-10" db="EMBL/GenBank/DDBJ databases">
        <authorList>
            <person name="de Groot N.N."/>
        </authorList>
    </citation>
    <scope>NUCLEOTIDE SEQUENCE [LARGE SCALE GENOMIC DNA]</scope>
    <source>
        <strain evidence="8 9">DSM 26515</strain>
    </source>
</reference>
<feature type="transmembrane region" description="Helical" evidence="6">
    <location>
        <begin position="9"/>
        <end position="26"/>
    </location>
</feature>
<gene>
    <name evidence="8" type="ORF">SAMN04487997_1155</name>
</gene>
<dbReference type="Gene3D" id="3.30.565.10">
    <property type="entry name" value="Histidine kinase-like ATPase, C-terminal domain"/>
    <property type="match status" value="1"/>
</dbReference>
<sequence>MLTRIWEKIWLRHLAVAAGYALGYALLREVSFSHWVLFAGLRLCALMLMPYRYWPALLVGELVPLGYISLACLDQYGWMWSAVMLVPPIGLAMPIVRFCREQRRLFPARSITSINVMLLCSLLVSVVWTFADTIALILATIHTSYDYRAAAGRYFLGSYIGILTVVPLVLAVREELIGKPVRQILAGVPESRLVLESISLLLPALALLVWLASGVAGDATQAARMAMFLPVAWLSLRHGWRGAAVGGTAASIAVILTMPVLRDHGTVQAQAFIAFTITTMLMLGARIAALHELERQERMDSRLALAMAQRNVYLGELQLRQTSYALEQMSSAVQASYTQLLGRMRSLLPGNDERTYYRQAAVAQHQMYRLADSLYPLTWRDRGLPAALREGSIPRALDEGGIVYWCDIQGDVEQLSSSVHMALYRLASEAIGMACSKRNVSKIRVSLRCGQSRGRRWAVLCVDSDVDYERLARVRWDEVMSALGGTGMGLGALKDRAGIFEGTIHARVRGTGNRISMLLFDPMLS</sequence>
<dbReference type="Pfam" id="PF05231">
    <property type="entry name" value="MASE1"/>
    <property type="match status" value="1"/>
</dbReference>
<feature type="transmembrane region" description="Helical" evidence="6">
    <location>
        <begin position="154"/>
        <end position="172"/>
    </location>
</feature>
<keyword evidence="8" id="KW-0418">Kinase</keyword>
<proteinExistence type="predicted"/>
<feature type="transmembrane region" description="Helical" evidence="6">
    <location>
        <begin position="76"/>
        <end position="96"/>
    </location>
</feature>
<evidence type="ECO:0000256" key="6">
    <source>
        <dbReference type="SAM" id="Phobius"/>
    </source>
</evidence>
<feature type="transmembrane region" description="Helical" evidence="6">
    <location>
        <begin position="267"/>
        <end position="289"/>
    </location>
</feature>
<dbReference type="RefSeq" id="WP_091334574.1">
    <property type="nucleotide sequence ID" value="NZ_FNYC01000002.1"/>
</dbReference>
<feature type="domain" description="MASE1" evidence="7">
    <location>
        <begin position="16"/>
        <end position="287"/>
    </location>
</feature>
<evidence type="ECO:0000313" key="9">
    <source>
        <dbReference type="Proteomes" id="UP000199420"/>
    </source>
</evidence>
<name>A0A1H6RX73_9GAMM</name>
<accession>A0A1H6RX73</accession>
<dbReference type="GO" id="GO:0016301">
    <property type="term" value="F:kinase activity"/>
    <property type="evidence" value="ECO:0007669"/>
    <property type="project" value="UniProtKB-KW"/>
</dbReference>